<dbReference type="InterPro" id="IPR014001">
    <property type="entry name" value="Helicase_ATP-bd"/>
</dbReference>
<dbReference type="PROSITE" id="PS51192">
    <property type="entry name" value="HELICASE_ATP_BIND_1"/>
    <property type="match status" value="1"/>
</dbReference>
<evidence type="ECO:0000256" key="3">
    <source>
        <dbReference type="ARBA" id="ARBA00022840"/>
    </source>
</evidence>
<dbReference type="PANTHER" id="PTHR45766:SF6">
    <property type="entry name" value="SWI_SNF-RELATED MATRIX-ASSOCIATED ACTIN-DEPENDENT REGULATOR OF CHROMATIN SUBFAMILY A-LIKE PROTEIN 1"/>
    <property type="match status" value="1"/>
</dbReference>
<dbReference type="PANTHER" id="PTHR45766">
    <property type="entry name" value="DNA ANNEALING HELICASE AND ENDONUCLEASE ZRANB3 FAMILY MEMBER"/>
    <property type="match status" value="1"/>
</dbReference>
<dbReference type="Proteomes" id="UP000237968">
    <property type="component" value="Unassembled WGS sequence"/>
</dbReference>
<dbReference type="GO" id="GO:0016787">
    <property type="term" value="F:hydrolase activity"/>
    <property type="evidence" value="ECO:0007669"/>
    <property type="project" value="UniProtKB-KW"/>
</dbReference>
<dbReference type="InterPro" id="IPR049730">
    <property type="entry name" value="SNF2/RAD54-like_C"/>
</dbReference>
<dbReference type="RefSeq" id="WP_181197884.1">
    <property type="nucleotide sequence ID" value="NZ_PVNK01000165.1"/>
</dbReference>
<dbReference type="EC" id="3.6.4.-" evidence="6"/>
<dbReference type="Pfam" id="PF00271">
    <property type="entry name" value="Helicase_C"/>
    <property type="match status" value="1"/>
</dbReference>
<evidence type="ECO:0000313" key="7">
    <source>
        <dbReference type="Proteomes" id="UP000237968"/>
    </source>
</evidence>
<accession>A0A2S9XUK2</accession>
<feature type="domain" description="Helicase C-terminal" evidence="5">
    <location>
        <begin position="528"/>
        <end position="686"/>
    </location>
</feature>
<dbReference type="InterPro" id="IPR027417">
    <property type="entry name" value="P-loop_NTPase"/>
</dbReference>
<name>A0A2S9XUK2_9BACT</name>
<evidence type="ECO:0000259" key="4">
    <source>
        <dbReference type="PROSITE" id="PS51192"/>
    </source>
</evidence>
<sequence length="1068" mass="121169">MRFVISTASSVRGFGFGKQSLGEGRVEYFISAADEVCSVTVPLATILERRLEAQERVYFQDGLRWKVGRLDEYVTPTRISLRLPNDEWHELDIADAHVRSDLPLGDPLGLLQQRTTHTPFWHNYRADLVRAIAEQRACYRGLLGLASANVEIFAHQLLVVQRVLKDPVLRYLLADEVGLGKTIEAGTIIRQHSIDEGDEARVVVLVPDHLVDQWRAELKHRFHIPRLIEFPGESISNDPGVQVLGHRNVPRLLDLEQPPTLVVIDEAHEVARYAFEEGKQRHAFDIVSNVAKDAQGVLLLSATPVLHNEDAFLAMLHLLDPSSYDLEDRADFRARVEHRELISQAIAELDDEAPSFLVEGVLDRLEELAASAPILDQKIKELRGALDVLDDLHLAELVASLRSYLQERFRLDRRLLRTRRKQDDVRPDLPTRQLHPLNYDDPVRRAAFEWLEGWRFSTSGGEDTDEVRRVFLELLEAALIHPTTLGEAAVKRRNAIRAKTQRELFEGEVDRLARFTAAPVAEDPRLLALLQLINADIPRKKWVVFCSSPTVAAQLCSALRKKLFDKVAHVGAEDTSIAKVVADFHTQQDLIVLVCDQGGEQGLNLQGVDARLVHFDLPLSPNRIEQRIGRLDRINGNRYITSFVPGLDVEVSRRTYEDAWAECLAKVVRVFDDSVASLQHVLDAGTTWLRGQLLDEGVDAIADLAEQWQAEAGEFSLRTESRRVEQEAMLDQIEILEGIEDVYPGLDNYEYDEGANRFTDAVARWATRALDFKLHRNGKHSDTLDFEHGPTTLLTPSRLRTTFADAFVKDRKRHRPHTGWLEFDRGRAAKTDSMPIARVGHPFVEGVRKLMEHDERGRAYAMWREVENFNEVFPSAGSEALFFRFDFLIEANLDAVVQLARDRNVSLAAIARRAEEAFPPLYETVWIDIEGDEVTQVQLEQLGRAYSQNSGDKNLRDERWDPVDALGLYADWSDVCSLARERARQRLEQRTELSKRLECATDYVDEVYREAKRGLEARIQAVAGRQGDRRILALETEIHRCLHGALQPPTVRLDSVGAVVLADRPFPS</sequence>
<keyword evidence="1" id="KW-0547">Nucleotide-binding</keyword>
<dbReference type="Gene3D" id="3.40.50.300">
    <property type="entry name" value="P-loop containing nucleotide triphosphate hydrolases"/>
    <property type="match status" value="1"/>
</dbReference>
<evidence type="ECO:0000313" key="6">
    <source>
        <dbReference type="EMBL" id="PRP96523.1"/>
    </source>
</evidence>
<dbReference type="PROSITE" id="PS51194">
    <property type="entry name" value="HELICASE_CTER"/>
    <property type="match status" value="1"/>
</dbReference>
<organism evidence="6 7">
    <name type="scientific">Enhygromyxa salina</name>
    <dbReference type="NCBI Taxonomy" id="215803"/>
    <lineage>
        <taxon>Bacteria</taxon>
        <taxon>Pseudomonadati</taxon>
        <taxon>Myxococcota</taxon>
        <taxon>Polyangia</taxon>
        <taxon>Nannocystales</taxon>
        <taxon>Nannocystaceae</taxon>
        <taxon>Enhygromyxa</taxon>
    </lineage>
</organism>
<dbReference type="AlphaFoldDB" id="A0A2S9XUK2"/>
<dbReference type="SMART" id="SM00487">
    <property type="entry name" value="DEXDc"/>
    <property type="match status" value="1"/>
</dbReference>
<dbReference type="NCBIfam" id="NF041062">
    <property type="entry name" value="DpdE"/>
    <property type="match status" value="1"/>
</dbReference>
<evidence type="ECO:0000256" key="2">
    <source>
        <dbReference type="ARBA" id="ARBA00022801"/>
    </source>
</evidence>
<protein>
    <submittedName>
        <fullName evidence="6">RNA polymerase-associated protein RapA</fullName>
        <ecNumber evidence="6">3.6.4.-</ecNumber>
    </submittedName>
</protein>
<dbReference type="InterPro" id="IPR011545">
    <property type="entry name" value="DEAD/DEAH_box_helicase_dom"/>
</dbReference>
<dbReference type="CDD" id="cd18793">
    <property type="entry name" value="SF2_C_SNF"/>
    <property type="match status" value="1"/>
</dbReference>
<comment type="caution">
    <text evidence="6">The sequence shown here is derived from an EMBL/GenBank/DDBJ whole genome shotgun (WGS) entry which is preliminary data.</text>
</comment>
<dbReference type="InterPro" id="IPR038718">
    <property type="entry name" value="SNF2-like_sf"/>
</dbReference>
<evidence type="ECO:0000259" key="5">
    <source>
        <dbReference type="PROSITE" id="PS51194"/>
    </source>
</evidence>
<dbReference type="EMBL" id="PVNK01000165">
    <property type="protein sequence ID" value="PRP96523.1"/>
    <property type="molecule type" value="Genomic_DNA"/>
</dbReference>
<keyword evidence="2 6" id="KW-0378">Hydrolase</keyword>
<dbReference type="InterPro" id="IPR001650">
    <property type="entry name" value="Helicase_C-like"/>
</dbReference>
<gene>
    <name evidence="6" type="primary">rapA_2</name>
    <name evidence="6" type="ORF">ENSA5_35990</name>
</gene>
<proteinExistence type="predicted"/>
<dbReference type="Gene3D" id="3.40.50.10810">
    <property type="entry name" value="Tandem AAA-ATPase domain"/>
    <property type="match status" value="1"/>
</dbReference>
<dbReference type="GO" id="GO:0005524">
    <property type="term" value="F:ATP binding"/>
    <property type="evidence" value="ECO:0007669"/>
    <property type="project" value="UniProtKB-KW"/>
</dbReference>
<dbReference type="Pfam" id="PF00270">
    <property type="entry name" value="DEAD"/>
    <property type="match status" value="1"/>
</dbReference>
<dbReference type="SUPFAM" id="SSF52540">
    <property type="entry name" value="P-loop containing nucleoside triphosphate hydrolases"/>
    <property type="match status" value="1"/>
</dbReference>
<keyword evidence="3" id="KW-0067">ATP-binding</keyword>
<dbReference type="GO" id="GO:0003676">
    <property type="term" value="F:nucleic acid binding"/>
    <property type="evidence" value="ECO:0007669"/>
    <property type="project" value="InterPro"/>
</dbReference>
<reference evidence="6 7" key="1">
    <citation type="submission" date="2018-03" db="EMBL/GenBank/DDBJ databases">
        <title>Draft Genome Sequences of the Obligatory Marine Myxobacteria Enhygromyxa salina SWB005.</title>
        <authorList>
            <person name="Poehlein A."/>
            <person name="Moghaddam J.A."/>
            <person name="Harms H."/>
            <person name="Alanjari M."/>
            <person name="Koenig G.M."/>
            <person name="Daniel R."/>
            <person name="Schaeberle T.F."/>
        </authorList>
    </citation>
    <scope>NUCLEOTIDE SEQUENCE [LARGE SCALE GENOMIC DNA]</scope>
    <source>
        <strain evidence="6 7">SWB005</strain>
    </source>
</reference>
<feature type="domain" description="Helicase ATP-binding" evidence="4">
    <location>
        <begin position="162"/>
        <end position="322"/>
    </location>
</feature>
<evidence type="ECO:0000256" key="1">
    <source>
        <dbReference type="ARBA" id="ARBA00022741"/>
    </source>
</evidence>
<keyword evidence="7" id="KW-1185">Reference proteome</keyword>